<evidence type="ECO:0000256" key="4">
    <source>
        <dbReference type="ARBA" id="ARBA00023136"/>
    </source>
</evidence>
<gene>
    <name evidence="6" type="ORF">ACFPEL_05400</name>
</gene>
<dbReference type="Pfam" id="PF13564">
    <property type="entry name" value="DoxX_2"/>
    <property type="match status" value="1"/>
</dbReference>
<evidence type="ECO:0000313" key="6">
    <source>
        <dbReference type="EMBL" id="MFC4831839.1"/>
    </source>
</evidence>
<proteinExistence type="predicted"/>
<dbReference type="Proteomes" id="UP001595909">
    <property type="component" value="Unassembled WGS sequence"/>
</dbReference>
<evidence type="ECO:0000256" key="1">
    <source>
        <dbReference type="ARBA" id="ARBA00004141"/>
    </source>
</evidence>
<sequence>MTPDPAWPVVVLALIQFGDAVLCRRPVAFVARCLTDVGFPRRWWPVLTPLKTAAALGLLAGFVMPWLGLLVCVCLIAYFVVVITMHLRARDLGRNLFLNASGMLVACVAVTVVSFGP</sequence>
<evidence type="ECO:0000256" key="5">
    <source>
        <dbReference type="SAM" id="Phobius"/>
    </source>
</evidence>
<protein>
    <submittedName>
        <fullName evidence="6">DoxX family protein</fullName>
    </submittedName>
</protein>
<feature type="transmembrane region" description="Helical" evidence="5">
    <location>
        <begin position="96"/>
        <end position="116"/>
    </location>
</feature>
<evidence type="ECO:0000256" key="3">
    <source>
        <dbReference type="ARBA" id="ARBA00022989"/>
    </source>
</evidence>
<evidence type="ECO:0000256" key="2">
    <source>
        <dbReference type="ARBA" id="ARBA00022692"/>
    </source>
</evidence>
<organism evidence="6 7">
    <name type="scientific">Actinomycetospora chibensis</name>
    <dbReference type="NCBI Taxonomy" id="663606"/>
    <lineage>
        <taxon>Bacteria</taxon>
        <taxon>Bacillati</taxon>
        <taxon>Actinomycetota</taxon>
        <taxon>Actinomycetes</taxon>
        <taxon>Pseudonocardiales</taxon>
        <taxon>Pseudonocardiaceae</taxon>
        <taxon>Actinomycetospora</taxon>
    </lineage>
</organism>
<comment type="subcellular location">
    <subcellularLocation>
        <location evidence="1">Membrane</location>
        <topology evidence="1">Multi-pass membrane protein</topology>
    </subcellularLocation>
</comment>
<accession>A0ABV9RE52</accession>
<evidence type="ECO:0000313" key="7">
    <source>
        <dbReference type="Proteomes" id="UP001595909"/>
    </source>
</evidence>
<keyword evidence="2 5" id="KW-0812">Transmembrane</keyword>
<reference evidence="7" key="1">
    <citation type="journal article" date="2019" name="Int. J. Syst. Evol. Microbiol.">
        <title>The Global Catalogue of Microorganisms (GCM) 10K type strain sequencing project: providing services to taxonomists for standard genome sequencing and annotation.</title>
        <authorList>
            <consortium name="The Broad Institute Genomics Platform"/>
            <consortium name="The Broad Institute Genome Sequencing Center for Infectious Disease"/>
            <person name="Wu L."/>
            <person name="Ma J."/>
        </authorList>
    </citation>
    <scope>NUCLEOTIDE SEQUENCE [LARGE SCALE GENOMIC DNA]</scope>
    <source>
        <strain evidence="7">CCUG 50347</strain>
    </source>
</reference>
<dbReference type="RefSeq" id="WP_274191867.1">
    <property type="nucleotide sequence ID" value="NZ_BAABHN010000010.1"/>
</dbReference>
<comment type="caution">
    <text evidence="6">The sequence shown here is derived from an EMBL/GenBank/DDBJ whole genome shotgun (WGS) entry which is preliminary data.</text>
</comment>
<keyword evidence="3 5" id="KW-1133">Transmembrane helix</keyword>
<dbReference type="InterPro" id="IPR032808">
    <property type="entry name" value="DoxX"/>
</dbReference>
<keyword evidence="7" id="KW-1185">Reference proteome</keyword>
<name>A0ABV9RE52_9PSEU</name>
<feature type="transmembrane region" description="Helical" evidence="5">
    <location>
        <begin position="66"/>
        <end position="84"/>
    </location>
</feature>
<keyword evidence="4 5" id="KW-0472">Membrane</keyword>
<dbReference type="EMBL" id="JBHSIM010000010">
    <property type="protein sequence ID" value="MFC4831839.1"/>
    <property type="molecule type" value="Genomic_DNA"/>
</dbReference>